<dbReference type="SUPFAM" id="SSF53448">
    <property type="entry name" value="Nucleotide-diphospho-sugar transferases"/>
    <property type="match status" value="1"/>
</dbReference>
<organism evidence="1">
    <name type="scientific">viral metagenome</name>
    <dbReference type="NCBI Taxonomy" id="1070528"/>
    <lineage>
        <taxon>unclassified sequences</taxon>
        <taxon>metagenomes</taxon>
        <taxon>organismal metagenomes</taxon>
    </lineage>
</organism>
<dbReference type="EMBL" id="MN740004">
    <property type="protein sequence ID" value="QHT82935.1"/>
    <property type="molecule type" value="Genomic_DNA"/>
</dbReference>
<dbReference type="InterPro" id="IPR029044">
    <property type="entry name" value="Nucleotide-diphossugar_trans"/>
</dbReference>
<sequence length="329" mass="38850">MTIINGIEIDDIDYKVNDIKYAIKNNDPIEKKLNVIVAISNPCLYATRYILLKEFVKRIEEEEDNVNLFVVELVYKNQKFIVTDKKNKNHLQIKTEVPIWHKENMINLGVKYLLPKTWKAFAWIDADIEFDNNSWAIDTLKILNGCKDVVQMFSHCIDMSREKTNLNIFNSFGYSFSKNKKYTRRGLDYWHPGYAWAITRKAYEKIGGIYDKGVLGSGDNIMALSFINKCESMTNEEYHEDYNNSILEYQTKAKTLRVGYTPGIIRHHYHGSKKNRNYTERWQILIKHKFSPLAHLKYDDYGILIPTSEFSKDFKDDILNYFKERKEDE</sequence>
<protein>
    <recommendedName>
        <fullName evidence="2">Glycosyltransferase</fullName>
    </recommendedName>
</protein>
<accession>A0A6C0HS35</accession>
<proteinExistence type="predicted"/>
<evidence type="ECO:0008006" key="2">
    <source>
        <dbReference type="Google" id="ProtNLM"/>
    </source>
</evidence>
<evidence type="ECO:0000313" key="1">
    <source>
        <dbReference type="EMBL" id="QHT82935.1"/>
    </source>
</evidence>
<reference evidence="1" key="1">
    <citation type="journal article" date="2020" name="Nature">
        <title>Giant virus diversity and host interactions through global metagenomics.</title>
        <authorList>
            <person name="Schulz F."/>
            <person name="Roux S."/>
            <person name="Paez-Espino D."/>
            <person name="Jungbluth S."/>
            <person name="Walsh D.A."/>
            <person name="Denef V.J."/>
            <person name="McMahon K.D."/>
            <person name="Konstantinidis K.T."/>
            <person name="Eloe-Fadrosh E.A."/>
            <person name="Kyrpides N.C."/>
            <person name="Woyke T."/>
        </authorList>
    </citation>
    <scope>NUCLEOTIDE SEQUENCE</scope>
    <source>
        <strain evidence="1">GVMAG-M-3300023184-165</strain>
    </source>
</reference>
<name>A0A6C0HS35_9ZZZZ</name>
<dbReference type="AlphaFoldDB" id="A0A6C0HS35"/>